<evidence type="ECO:0000313" key="1">
    <source>
        <dbReference type="EMBL" id="RXZ34536.1"/>
    </source>
</evidence>
<dbReference type="OrthoDB" id="7559565at2"/>
<evidence type="ECO:0008006" key="3">
    <source>
        <dbReference type="Google" id="ProtNLM"/>
    </source>
</evidence>
<reference evidence="1 2" key="1">
    <citation type="submission" date="2019-01" db="EMBL/GenBank/DDBJ databases">
        <title>Sphingomonas mucosissima sp. nov. and Sphingomonas desiccabilis sp. nov., from biological soil crusts in the Colorado Plateau, USA.</title>
        <authorList>
            <person name="Zhu D."/>
        </authorList>
    </citation>
    <scope>NUCLEOTIDE SEQUENCE [LARGE SCALE GENOMIC DNA]</scope>
    <source>
        <strain evidence="1 2">CP1D</strain>
    </source>
</reference>
<organism evidence="1 2">
    <name type="scientific">Sphingomonas desiccabilis</name>
    <dbReference type="NCBI Taxonomy" id="429134"/>
    <lineage>
        <taxon>Bacteria</taxon>
        <taxon>Pseudomonadati</taxon>
        <taxon>Pseudomonadota</taxon>
        <taxon>Alphaproteobacteria</taxon>
        <taxon>Sphingomonadales</taxon>
        <taxon>Sphingomonadaceae</taxon>
        <taxon>Sphingomonas</taxon>
    </lineage>
</organism>
<dbReference type="Proteomes" id="UP000292347">
    <property type="component" value="Unassembled WGS sequence"/>
</dbReference>
<name>A0A4Q2IVT0_9SPHN</name>
<dbReference type="RefSeq" id="WP_129340326.1">
    <property type="nucleotide sequence ID" value="NZ_JACIDD010000001.1"/>
</dbReference>
<keyword evidence="2" id="KW-1185">Reference proteome</keyword>
<dbReference type="AlphaFoldDB" id="A0A4Q2IVT0"/>
<protein>
    <recommendedName>
        <fullName evidence="3">Hemerythrin-like domain-containing protein</fullName>
    </recommendedName>
</protein>
<evidence type="ECO:0000313" key="2">
    <source>
        <dbReference type="Proteomes" id="UP000292347"/>
    </source>
</evidence>
<accession>A0A4Q2IVT0</accession>
<dbReference type="EMBL" id="SDPT01000001">
    <property type="protein sequence ID" value="RXZ34536.1"/>
    <property type="molecule type" value="Genomic_DNA"/>
</dbReference>
<proteinExistence type="predicted"/>
<comment type="caution">
    <text evidence="1">The sequence shown here is derived from an EMBL/GenBank/DDBJ whole genome shotgun (WGS) entry which is preliminary data.</text>
</comment>
<sequence length="149" mass="16941">MLQRLQDHHGWILALLKEGEPFLRDPQLRPSAAFLATRRSAMGRLLTSYQQFIHREVFDPIIAGGDPRDAALARTMKIDCIELTESFRAFQRRWIAEDAVERWSEYHPAAVRMVERLQRHIVEVAAMAREVSLPQPAAPATGTDPQGEA</sequence>
<gene>
    <name evidence="1" type="ORF">EO081_02305</name>
</gene>